<dbReference type="SUPFAM" id="SSF48371">
    <property type="entry name" value="ARM repeat"/>
    <property type="match status" value="2"/>
</dbReference>
<feature type="domain" description="Importin N-terminal" evidence="9">
    <location>
        <begin position="26"/>
        <end position="97"/>
    </location>
</feature>
<comment type="caution">
    <text evidence="10">The sequence shown here is derived from an EMBL/GenBank/DDBJ whole genome shotgun (WGS) entry which is preliminary data.</text>
</comment>
<accession>A0A4T0FND4</accession>
<keyword evidence="4" id="KW-0963">Cytoplasm</keyword>
<dbReference type="GO" id="GO:0005737">
    <property type="term" value="C:cytoplasm"/>
    <property type="evidence" value="ECO:0007669"/>
    <property type="project" value="UniProtKB-SubCell"/>
</dbReference>
<dbReference type="Proteomes" id="UP000310189">
    <property type="component" value="Unassembled WGS sequence"/>
</dbReference>
<keyword evidence="3" id="KW-0813">Transport</keyword>
<protein>
    <recommendedName>
        <fullName evidence="9">Importin N-terminal domain-containing protein</fullName>
    </recommendedName>
</protein>
<keyword evidence="11" id="KW-1185">Reference proteome</keyword>
<proteinExistence type="predicted"/>
<evidence type="ECO:0000256" key="4">
    <source>
        <dbReference type="ARBA" id="ARBA00022490"/>
    </source>
</evidence>
<dbReference type="InterPro" id="IPR057672">
    <property type="entry name" value="TPR_IPO4/5"/>
</dbReference>
<evidence type="ECO:0000313" key="11">
    <source>
        <dbReference type="Proteomes" id="UP000310189"/>
    </source>
</evidence>
<evidence type="ECO:0000256" key="8">
    <source>
        <dbReference type="PROSITE-ProRule" id="PRU00103"/>
    </source>
</evidence>
<evidence type="ECO:0000256" key="1">
    <source>
        <dbReference type="ARBA" id="ARBA00004123"/>
    </source>
</evidence>
<comment type="subcellular location">
    <subcellularLocation>
        <location evidence="2">Cytoplasm</location>
    </subcellularLocation>
    <subcellularLocation>
        <location evidence="1">Nucleus</location>
    </subcellularLocation>
</comment>
<dbReference type="InterPro" id="IPR016024">
    <property type="entry name" value="ARM-type_fold"/>
</dbReference>
<evidence type="ECO:0000256" key="7">
    <source>
        <dbReference type="ARBA" id="ARBA00023242"/>
    </source>
</evidence>
<evidence type="ECO:0000256" key="2">
    <source>
        <dbReference type="ARBA" id="ARBA00004496"/>
    </source>
</evidence>
<evidence type="ECO:0000256" key="6">
    <source>
        <dbReference type="ARBA" id="ARBA00022927"/>
    </source>
</evidence>
<name>A0A4T0FND4_9BASI</name>
<sequence length="1072" mass="117544">MEAYVQNLHSLLEQTVAPDTQVIKNATATLNSQYYKAPECIPGLFQVVASSPVDPVRQLAAVELRKRVGNSQGQLWKNCPQDIRDSIKTRLLEVILVEHSNLVRHSCARVISAIAEIELPLNTWPDLLSYLTQASSSANAAHREIGIFVLYALLETIIEGFESHLPALFALFAKSITDPESLEVRVTTLKALGKVAEYIDIDDKNDIKTFQGLIEPMVVVLQQALEAGQEDSVKAGFDVFETMLIIVRQRSTPSLQSLTSYKEAPLLSKAIPDLVQFFLTSASNTNYDDSLRVMCLNCLLWTVKYKKSKIQTLGLAKPILERLLPIGAEEDPDDIDEDSPSRLSFRVLDTLATSLPPSQVFPPLYQQLREYMNSPQAPLRKSAMMAFGVTVEGCSEFIRPHIDELWPFIDAGLQDGEPIVRKAACVALGCICDMLGDEAAERHGILLPLVFNLMNDEATQRPACTALDALLEVLGDDINQYLPMLMERLVGLLSTAPLAVKSTVTGAIGSAAHAAKAQFVPYFAQTIQLIRPFLSLTEEGEEMDLRGVTMDAVGTIAEAVGPEVFRPVFQEIMQQAYAGMNIDSPRLRECSFIFFTVMTRVFGEEFSPFLGDVVPALLRSLGQDETDDLEGGGDGLFDAGEENIEDIDPERMLSVNSAMAIEKEVAADAIGEIFINTKSNFLPFVEESVEKLVTQLEHYYEGIRKSAVSSLFAFLSAFYEISSPEQWQAGVATPYHENVEKLIELVLPAIFDTWAQEDDKQVVTTIVQELAETLNKMGPSLILREGRVESICNSTAEILNGKSLCQQDPDQDDEIEDDVENAEYESVLIQAAGDLVGALATSIGQQFSTPFGTFLPLIAKFYGKGRAVGERSSVIGTMGEIIVGLKSGVTPHTENVLKLILTALADEEAEVRSNAAFATGVLVENTEVDLSGQYMMILSSLKPLFDVGNEAPNPVLNARDNAAGAVSRMIIKNGSAMPLDQVISVLIGVLPLKNDLLENGPVFRAIFTLFRSNANLIMPELPKLLAIFKHVLDPSLPEQISQEVRVELVELVRAINQQAPEQVAQAGLNAYI</sequence>
<keyword evidence="7" id="KW-0539">Nucleus</keyword>
<dbReference type="Pfam" id="PF03810">
    <property type="entry name" value="IBN_N"/>
    <property type="match status" value="1"/>
</dbReference>
<dbReference type="AlphaFoldDB" id="A0A4T0FND4"/>
<dbReference type="OrthoDB" id="7862313at2759"/>
<gene>
    <name evidence="10" type="ORF">E3P99_01865</name>
</gene>
<evidence type="ECO:0000256" key="3">
    <source>
        <dbReference type="ARBA" id="ARBA00022448"/>
    </source>
</evidence>
<dbReference type="Gene3D" id="1.25.10.10">
    <property type="entry name" value="Leucine-rich Repeat Variant"/>
    <property type="match status" value="1"/>
</dbReference>
<organism evidence="10 11">
    <name type="scientific">Wallemia hederae</name>
    <dbReference type="NCBI Taxonomy" id="1540922"/>
    <lineage>
        <taxon>Eukaryota</taxon>
        <taxon>Fungi</taxon>
        <taxon>Dikarya</taxon>
        <taxon>Basidiomycota</taxon>
        <taxon>Wallemiomycotina</taxon>
        <taxon>Wallemiomycetes</taxon>
        <taxon>Wallemiales</taxon>
        <taxon>Wallemiaceae</taxon>
        <taxon>Wallemia</taxon>
    </lineage>
</organism>
<evidence type="ECO:0000313" key="10">
    <source>
        <dbReference type="EMBL" id="TIA89889.1"/>
    </source>
</evidence>
<dbReference type="GO" id="GO:0031267">
    <property type="term" value="F:small GTPase binding"/>
    <property type="evidence" value="ECO:0007669"/>
    <property type="project" value="InterPro"/>
</dbReference>
<feature type="repeat" description="HEAT" evidence="8">
    <location>
        <begin position="405"/>
        <end position="443"/>
    </location>
</feature>
<reference evidence="10 11" key="1">
    <citation type="submission" date="2019-03" db="EMBL/GenBank/DDBJ databases">
        <title>Sequencing 23 genomes of Wallemia ichthyophaga.</title>
        <authorList>
            <person name="Gostincar C."/>
        </authorList>
    </citation>
    <scope>NUCLEOTIDE SEQUENCE [LARGE SCALE GENOMIC DNA]</scope>
    <source>
        <strain evidence="10 11">EXF-5753</strain>
    </source>
</reference>
<dbReference type="InterPro" id="IPR001494">
    <property type="entry name" value="Importin-beta_N"/>
</dbReference>
<dbReference type="InterPro" id="IPR034085">
    <property type="entry name" value="TOG"/>
</dbReference>
<dbReference type="Pfam" id="PF13513">
    <property type="entry name" value="HEAT_EZ"/>
    <property type="match status" value="1"/>
</dbReference>
<dbReference type="InterPro" id="IPR040122">
    <property type="entry name" value="Importin_beta"/>
</dbReference>
<dbReference type="InterPro" id="IPR021133">
    <property type="entry name" value="HEAT_type_2"/>
</dbReference>
<keyword evidence="6" id="KW-0653">Protein transport</keyword>
<dbReference type="InterPro" id="IPR011989">
    <property type="entry name" value="ARM-like"/>
</dbReference>
<dbReference type="SMART" id="SM00913">
    <property type="entry name" value="IBN_N"/>
    <property type="match status" value="1"/>
</dbReference>
<dbReference type="PROSITE" id="PS50077">
    <property type="entry name" value="HEAT_REPEAT"/>
    <property type="match status" value="1"/>
</dbReference>
<dbReference type="Pfam" id="PF25780">
    <property type="entry name" value="TPR_IPO5"/>
    <property type="match status" value="1"/>
</dbReference>
<dbReference type="PANTHER" id="PTHR10527">
    <property type="entry name" value="IMPORTIN BETA"/>
    <property type="match status" value="1"/>
</dbReference>
<evidence type="ECO:0000259" key="9">
    <source>
        <dbReference type="PROSITE" id="PS50166"/>
    </source>
</evidence>
<dbReference type="PROSITE" id="PS50166">
    <property type="entry name" value="IMPORTIN_B_NT"/>
    <property type="match status" value="1"/>
</dbReference>
<evidence type="ECO:0000256" key="5">
    <source>
        <dbReference type="ARBA" id="ARBA00022737"/>
    </source>
</evidence>
<keyword evidence="5" id="KW-0677">Repeat</keyword>
<dbReference type="SMART" id="SM01349">
    <property type="entry name" value="TOG"/>
    <property type="match status" value="1"/>
</dbReference>
<dbReference type="GO" id="GO:0006606">
    <property type="term" value="P:protein import into nucleus"/>
    <property type="evidence" value="ECO:0007669"/>
    <property type="project" value="InterPro"/>
</dbReference>
<dbReference type="EMBL" id="SPNW01000023">
    <property type="protein sequence ID" value="TIA89889.1"/>
    <property type="molecule type" value="Genomic_DNA"/>
</dbReference>